<sequence length="356" mass="38969">MAMSARLSPWMILGWRIRLPAFDSVWSSPVRAIHYLVLALALAGCAGNMFSLKPAIPANVMHEGVHSGGSALAFNPAGTLLASGGWEGRVYLWSLPGGKRQAVWQAHDGSVNGLAFIEDGGVLISAGYDRRIVLWDLRGDGRASVRTESPVTSLAVAAGRGLLASGHDDGRVIVWRLQDKRRLERVGQKRLHTRRVRGLAWHPGKPALASSGRDGRVMQWTIGGGVVEFPPPSTYSRSLVYTPNGRTLIGSGWFRLFRWDLEARRLHEIPTEHNGIINSIALGSEGRHLASISRQTDSAVYFLDPSTGEVIERFQPHELCGGFVALSGDGRYLATTSDDASVRIWDLERPRGKRTR</sequence>
<dbReference type="InterPro" id="IPR001680">
    <property type="entry name" value="WD40_rpt"/>
</dbReference>
<dbReference type="PANTHER" id="PTHR44129">
    <property type="entry name" value="WD REPEAT-CONTAINING PROTEIN POP1"/>
    <property type="match status" value="1"/>
</dbReference>
<dbReference type="InterPro" id="IPR020472">
    <property type="entry name" value="WD40_PAC1"/>
</dbReference>
<dbReference type="PROSITE" id="PS50082">
    <property type="entry name" value="WD_REPEATS_2"/>
    <property type="match status" value="5"/>
</dbReference>
<feature type="repeat" description="WD" evidence="3">
    <location>
        <begin position="148"/>
        <end position="185"/>
    </location>
</feature>
<dbReference type="EMBL" id="QZMU01000001">
    <property type="protein sequence ID" value="RRQ21563.1"/>
    <property type="molecule type" value="Genomic_DNA"/>
</dbReference>
<evidence type="ECO:0000256" key="3">
    <source>
        <dbReference type="PROSITE-ProRule" id="PRU00221"/>
    </source>
</evidence>
<feature type="repeat" description="WD" evidence="3">
    <location>
        <begin position="189"/>
        <end position="222"/>
    </location>
</feature>
<feature type="repeat" description="WD" evidence="3">
    <location>
        <begin position="71"/>
        <end position="103"/>
    </location>
</feature>
<gene>
    <name evidence="4" type="ORF">D6C00_06165</name>
</gene>
<comment type="caution">
    <text evidence="4">The sequence shown here is derived from an EMBL/GenBank/DDBJ whole genome shotgun (WGS) entry which is preliminary data.</text>
</comment>
<protein>
    <submittedName>
        <fullName evidence="4">WD40 repeat domain-containing protein</fullName>
    </submittedName>
</protein>
<keyword evidence="1 3" id="KW-0853">WD repeat</keyword>
<dbReference type="PROSITE" id="PS50294">
    <property type="entry name" value="WD_REPEATS_REGION"/>
    <property type="match status" value="2"/>
</dbReference>
<dbReference type="SUPFAM" id="SSF50978">
    <property type="entry name" value="WD40 repeat-like"/>
    <property type="match status" value="1"/>
</dbReference>
<dbReference type="PRINTS" id="PR00320">
    <property type="entry name" value="GPROTEINBRPT"/>
</dbReference>
<dbReference type="InterPro" id="IPR036322">
    <property type="entry name" value="WD40_repeat_dom_sf"/>
</dbReference>
<dbReference type="InterPro" id="IPR019775">
    <property type="entry name" value="WD40_repeat_CS"/>
</dbReference>
<dbReference type="SMART" id="SM00320">
    <property type="entry name" value="WD40"/>
    <property type="match status" value="6"/>
</dbReference>
<dbReference type="CDD" id="cd00200">
    <property type="entry name" value="WD40"/>
    <property type="match status" value="1"/>
</dbReference>
<dbReference type="Gene3D" id="2.130.10.10">
    <property type="entry name" value="YVTN repeat-like/Quinoprotein amine dehydrogenase"/>
    <property type="match status" value="3"/>
</dbReference>
<dbReference type="Proteomes" id="UP000287798">
    <property type="component" value="Unassembled WGS sequence"/>
</dbReference>
<evidence type="ECO:0000313" key="4">
    <source>
        <dbReference type="EMBL" id="RRQ21563.1"/>
    </source>
</evidence>
<evidence type="ECO:0000256" key="1">
    <source>
        <dbReference type="ARBA" id="ARBA00022574"/>
    </source>
</evidence>
<organism evidence="4 5">
    <name type="scientific">Thiohalobacter thiocyanaticus</name>
    <dbReference type="NCBI Taxonomy" id="585455"/>
    <lineage>
        <taxon>Bacteria</taxon>
        <taxon>Pseudomonadati</taxon>
        <taxon>Pseudomonadota</taxon>
        <taxon>Gammaproteobacteria</taxon>
        <taxon>Thiohalobacterales</taxon>
        <taxon>Thiohalobacteraceae</taxon>
        <taxon>Thiohalobacter</taxon>
    </lineage>
</organism>
<keyword evidence="2" id="KW-0677">Repeat</keyword>
<dbReference type="PROSITE" id="PS00678">
    <property type="entry name" value="WD_REPEATS_1"/>
    <property type="match status" value="2"/>
</dbReference>
<dbReference type="Pfam" id="PF00400">
    <property type="entry name" value="WD40"/>
    <property type="match status" value="5"/>
</dbReference>
<evidence type="ECO:0000313" key="5">
    <source>
        <dbReference type="Proteomes" id="UP000287798"/>
    </source>
</evidence>
<dbReference type="InterPro" id="IPR015943">
    <property type="entry name" value="WD40/YVTN_repeat-like_dom_sf"/>
</dbReference>
<dbReference type="InterPro" id="IPR050349">
    <property type="entry name" value="WD_LIS1/nudF_dynein_reg"/>
</dbReference>
<proteinExistence type="predicted"/>
<accession>A0A426QII7</accession>
<keyword evidence="5" id="KW-1185">Reference proteome</keyword>
<feature type="repeat" description="WD" evidence="3">
    <location>
        <begin position="104"/>
        <end position="145"/>
    </location>
</feature>
<dbReference type="AlphaFoldDB" id="A0A426QII7"/>
<feature type="repeat" description="WD" evidence="3">
    <location>
        <begin position="324"/>
        <end position="355"/>
    </location>
</feature>
<name>A0A426QII7_9GAMM</name>
<evidence type="ECO:0000256" key="2">
    <source>
        <dbReference type="ARBA" id="ARBA00022737"/>
    </source>
</evidence>
<reference evidence="4 5" key="1">
    <citation type="journal article" date="2010" name="Int. J. Syst. Evol. Microbiol.">
        <title>Thiohalobacter thiocyanaticus gen. nov., sp. nov., a moderately halophilic, sulfur-oxidizing gammaproteobacterium from hypersaline lakes, that utilizes thiocyanate.</title>
        <authorList>
            <person name="Sorokin D.Y."/>
            <person name="Kovaleva O.L."/>
            <person name="Tourova T.P."/>
            <person name="Muyzer G."/>
        </authorList>
    </citation>
    <scope>NUCLEOTIDE SEQUENCE [LARGE SCALE GENOMIC DNA]</scope>
    <source>
        <strain evidence="4 5">Hrh1</strain>
    </source>
</reference>